<dbReference type="SUPFAM" id="SSF52058">
    <property type="entry name" value="L domain-like"/>
    <property type="match status" value="1"/>
</dbReference>
<comment type="caution">
    <text evidence="4">The sequence shown here is derived from an EMBL/GenBank/DDBJ whole genome shotgun (WGS) entry which is preliminary data.</text>
</comment>
<feature type="non-terminal residue" evidence="4">
    <location>
        <position position="422"/>
    </location>
</feature>
<dbReference type="PANTHER" id="PTHR48059">
    <property type="entry name" value="POLYGALACTURONASE INHIBITOR 1"/>
    <property type="match status" value="1"/>
</dbReference>
<evidence type="ECO:0000313" key="5">
    <source>
        <dbReference type="Proteomes" id="UP001203297"/>
    </source>
</evidence>
<feature type="region of interest" description="Disordered" evidence="2">
    <location>
        <begin position="24"/>
        <end position="90"/>
    </location>
</feature>
<dbReference type="Proteomes" id="UP001203297">
    <property type="component" value="Unassembled WGS sequence"/>
</dbReference>
<dbReference type="InterPro" id="IPR051848">
    <property type="entry name" value="PGIP"/>
</dbReference>
<feature type="transmembrane region" description="Helical" evidence="3">
    <location>
        <begin position="152"/>
        <end position="176"/>
    </location>
</feature>
<feature type="compositionally biased region" description="Polar residues" evidence="2">
    <location>
        <begin position="58"/>
        <end position="70"/>
    </location>
</feature>
<dbReference type="EMBL" id="WTXG01000018">
    <property type="protein sequence ID" value="KAI0300437.1"/>
    <property type="molecule type" value="Genomic_DNA"/>
</dbReference>
<dbReference type="PANTHER" id="PTHR48059:SF30">
    <property type="entry name" value="OS06G0587000 PROTEIN"/>
    <property type="match status" value="1"/>
</dbReference>
<proteinExistence type="predicted"/>
<comment type="subcellular location">
    <subcellularLocation>
        <location evidence="1">Cell envelope</location>
    </subcellularLocation>
</comment>
<evidence type="ECO:0008006" key="6">
    <source>
        <dbReference type="Google" id="ProtNLM"/>
    </source>
</evidence>
<keyword evidence="3" id="KW-0472">Membrane</keyword>
<keyword evidence="3" id="KW-1133">Transmembrane helix</keyword>
<dbReference type="AlphaFoldDB" id="A0AAD4M371"/>
<evidence type="ECO:0000256" key="1">
    <source>
        <dbReference type="ARBA" id="ARBA00004196"/>
    </source>
</evidence>
<gene>
    <name evidence="4" type="ORF">B0F90DRAFT_1722916</name>
</gene>
<accession>A0AAD4M371</accession>
<reference evidence="4" key="1">
    <citation type="journal article" date="2022" name="New Phytol.">
        <title>Evolutionary transition to the ectomycorrhizal habit in the genomes of a hyperdiverse lineage of mushroom-forming fungi.</title>
        <authorList>
            <person name="Looney B."/>
            <person name="Miyauchi S."/>
            <person name="Morin E."/>
            <person name="Drula E."/>
            <person name="Courty P.E."/>
            <person name="Kohler A."/>
            <person name="Kuo A."/>
            <person name="LaButti K."/>
            <person name="Pangilinan J."/>
            <person name="Lipzen A."/>
            <person name="Riley R."/>
            <person name="Andreopoulos W."/>
            <person name="He G."/>
            <person name="Johnson J."/>
            <person name="Nolan M."/>
            <person name="Tritt A."/>
            <person name="Barry K.W."/>
            <person name="Grigoriev I.V."/>
            <person name="Nagy L.G."/>
            <person name="Hibbett D."/>
            <person name="Henrissat B."/>
            <person name="Matheny P.B."/>
            <person name="Labbe J."/>
            <person name="Martin F.M."/>
        </authorList>
    </citation>
    <scope>NUCLEOTIDE SEQUENCE</scope>
    <source>
        <strain evidence="4">BPL690</strain>
    </source>
</reference>
<evidence type="ECO:0000256" key="2">
    <source>
        <dbReference type="SAM" id="MobiDB-lite"/>
    </source>
</evidence>
<dbReference type="Gene3D" id="3.80.10.10">
    <property type="entry name" value="Ribonuclease Inhibitor"/>
    <property type="match status" value="1"/>
</dbReference>
<keyword evidence="3" id="KW-0812">Transmembrane</keyword>
<organism evidence="4 5">
    <name type="scientific">Multifurca ochricompacta</name>
    <dbReference type="NCBI Taxonomy" id="376703"/>
    <lineage>
        <taxon>Eukaryota</taxon>
        <taxon>Fungi</taxon>
        <taxon>Dikarya</taxon>
        <taxon>Basidiomycota</taxon>
        <taxon>Agaricomycotina</taxon>
        <taxon>Agaricomycetes</taxon>
        <taxon>Russulales</taxon>
        <taxon>Russulaceae</taxon>
        <taxon>Multifurca</taxon>
    </lineage>
</organism>
<sequence>MSGTHRRSHTPSFQGSVFSSSRFKEHLSISVPPSDPSIGRSHFSPHSPTGPSERALSLSVSTIDKPSPSSRPLDLEKGSTDNSSPRSTQPTIRDRFTCFFFDLQASRRESDSSVVQGVEPDVALQPKLSEWQPLTVRKQAPSVTQKLCSRPLLAALIVFLLYIFINVTIINVHVFAPARVLPNLSITTSPASAPTTTDVLSADTQQCIIQYVLNAPSDPTGYPCNTCLPRLATLSPNATAVYPTALDVTQFCGLRSIWEDANQQGQAGLEARGWVKDVKFCAWGGVRCDGTGRVSSLQLTFPAVPTSLPAEFTNLTALETLEVVGDGNFLVPGPFPVTFSALTKLVSLHLEDTALGALPDALQDITSLTLVRNAQIGSSLPPSIGNGNLRSLVVNNEALSLSAAQSTSLCGGQLKNCDLRGS</sequence>
<feature type="compositionally biased region" description="Polar residues" evidence="2">
    <location>
        <begin position="80"/>
        <end position="90"/>
    </location>
</feature>
<protein>
    <recommendedName>
        <fullName evidence="6">L domain-like protein</fullName>
    </recommendedName>
</protein>
<evidence type="ECO:0000256" key="3">
    <source>
        <dbReference type="SAM" id="Phobius"/>
    </source>
</evidence>
<keyword evidence="5" id="KW-1185">Reference proteome</keyword>
<evidence type="ECO:0000313" key="4">
    <source>
        <dbReference type="EMBL" id="KAI0300437.1"/>
    </source>
</evidence>
<dbReference type="InterPro" id="IPR032675">
    <property type="entry name" value="LRR_dom_sf"/>
</dbReference>
<name>A0AAD4M371_9AGAM</name>